<keyword evidence="1" id="KW-0812">Transmembrane</keyword>
<dbReference type="EMBL" id="LNQM01000002">
    <property type="protein sequence ID" value="KSU77571.1"/>
    <property type="molecule type" value="Genomic_DNA"/>
</dbReference>
<proteinExistence type="predicted"/>
<keyword evidence="4" id="KW-1185">Reference proteome</keyword>
<evidence type="ECO:0000256" key="1">
    <source>
        <dbReference type="SAM" id="Phobius"/>
    </source>
</evidence>
<feature type="transmembrane region" description="Helical" evidence="1">
    <location>
        <begin position="204"/>
        <end position="226"/>
    </location>
</feature>
<feature type="transmembrane region" description="Helical" evidence="1">
    <location>
        <begin position="148"/>
        <end position="173"/>
    </location>
</feature>
<keyword evidence="1" id="KW-1133">Transmembrane helix</keyword>
<dbReference type="GO" id="GO:0006629">
    <property type="term" value="P:lipid metabolic process"/>
    <property type="evidence" value="ECO:0007669"/>
    <property type="project" value="InterPro"/>
</dbReference>
<gene>
    <name evidence="3" type="ORF">AS031_05690</name>
</gene>
<feature type="transmembrane region" description="Helical" evidence="1">
    <location>
        <begin position="32"/>
        <end position="52"/>
    </location>
</feature>
<evidence type="ECO:0000259" key="2">
    <source>
        <dbReference type="Pfam" id="PF00487"/>
    </source>
</evidence>
<evidence type="ECO:0000313" key="4">
    <source>
        <dbReference type="Proteomes" id="UP000053199"/>
    </source>
</evidence>
<dbReference type="Pfam" id="PF00487">
    <property type="entry name" value="FA_desaturase"/>
    <property type="match status" value="1"/>
</dbReference>
<comment type="caution">
    <text evidence="3">The sequence shown here is derived from an EMBL/GenBank/DDBJ whole genome shotgun (WGS) entry which is preliminary data.</text>
</comment>
<dbReference type="OrthoDB" id="9792534at2"/>
<keyword evidence="1" id="KW-0472">Membrane</keyword>
<sequence>MTSYADRWEAAQVFDAQFAYATVKDLLAPRMAVYWTDLILSAVIGWSGFGLAVTFTPLHWLGIIGLAVSVLALYRGALFIHELVHFRSKAHTRSFGRGWNALIGFWLLIPYFMYEGHAEHHSKRLYGTRFDAEYLPFARLSRREMVRVAAAAVALPLFGPIRFGILAPVSWLVPATRERVYARASTIKIDLEYRGHPPKKSQRLSWFLQEFACFAIVWTLGVLIVLGHVPVLLLLCWYLLFVGVVSLNTLRLLGAHRYLGNDSDANIVLQMIDTINYPSSRIAGFFWGPIGLRLHALHHLVPSLPYHSFGKAHARLVAALPPDSAYRLTESPGLLAAVIDLWRAPRPLPGENPFTNAAILHDARKDAP</sequence>
<protein>
    <recommendedName>
        <fullName evidence="2">Fatty acid desaturase domain-containing protein</fullName>
    </recommendedName>
</protein>
<dbReference type="InterPro" id="IPR005804">
    <property type="entry name" value="FA_desaturase_dom"/>
</dbReference>
<organism evidence="3 4">
    <name type="scientific">Pseudarthrobacter enclensis</name>
    <dbReference type="NCBI Taxonomy" id="993070"/>
    <lineage>
        <taxon>Bacteria</taxon>
        <taxon>Bacillati</taxon>
        <taxon>Actinomycetota</taxon>
        <taxon>Actinomycetes</taxon>
        <taxon>Micrococcales</taxon>
        <taxon>Micrococcaceae</taxon>
        <taxon>Pseudarthrobacter</taxon>
    </lineage>
</organism>
<name>A0A0V8IS37_9MICC</name>
<reference evidence="3 4" key="1">
    <citation type="journal article" date="2014" name="Arch. Microbiol.">
        <title>Arthrobacter enclensis sp. nov., isolated from sediment sample.</title>
        <authorList>
            <person name="Dastager S.G."/>
            <person name="Liu Q."/>
            <person name="Tang S.K."/>
            <person name="Krishnamurthi S."/>
            <person name="Lee J.C."/>
            <person name="Li W.J."/>
        </authorList>
    </citation>
    <scope>NUCLEOTIDE SEQUENCE [LARGE SCALE GENOMIC DNA]</scope>
    <source>
        <strain evidence="3 4">NIO-1008</strain>
    </source>
</reference>
<accession>A0A0V8IS37</accession>
<feature type="transmembrane region" description="Helical" evidence="1">
    <location>
        <begin position="232"/>
        <end position="253"/>
    </location>
</feature>
<feature type="transmembrane region" description="Helical" evidence="1">
    <location>
        <begin position="98"/>
        <end position="114"/>
    </location>
</feature>
<feature type="domain" description="Fatty acid desaturase" evidence="2">
    <location>
        <begin position="59"/>
        <end position="324"/>
    </location>
</feature>
<dbReference type="Proteomes" id="UP000053199">
    <property type="component" value="Unassembled WGS sequence"/>
</dbReference>
<dbReference type="STRING" id="993070.AS031_05690"/>
<feature type="transmembrane region" description="Helical" evidence="1">
    <location>
        <begin position="58"/>
        <end position="77"/>
    </location>
</feature>
<dbReference type="AlphaFoldDB" id="A0A0V8IS37"/>
<dbReference type="RefSeq" id="WP_058267164.1">
    <property type="nucleotide sequence ID" value="NZ_FMAZ01000002.1"/>
</dbReference>
<evidence type="ECO:0000313" key="3">
    <source>
        <dbReference type="EMBL" id="KSU77571.1"/>
    </source>
</evidence>